<gene>
    <name evidence="10" type="primary">xrtA</name>
    <name evidence="10" type="ORF">FHP91_20180</name>
</gene>
<dbReference type="NCBIfam" id="TIGR04178">
    <property type="entry name" value="exo_archaeo"/>
    <property type="match status" value="1"/>
</dbReference>
<evidence type="ECO:0000259" key="9">
    <source>
        <dbReference type="Pfam" id="PF11984"/>
    </source>
</evidence>
<reference evidence="10 11" key="1">
    <citation type="submission" date="2019-07" db="EMBL/GenBank/DDBJ databases">
        <title>The pathways for chlorine oxyanion respiration interact through the shared metabolite chlorate.</title>
        <authorList>
            <person name="Barnum T.P."/>
            <person name="Cheng Y."/>
            <person name="Hill K.A."/>
            <person name="Lucas L.N."/>
            <person name="Carlson H.K."/>
            <person name="Coates J.D."/>
        </authorList>
    </citation>
    <scope>NUCLEOTIDE SEQUENCE [LARGE SCALE GENOMIC DNA]</scope>
    <source>
        <strain evidence="10 11">SFB-3</strain>
    </source>
</reference>
<feature type="transmembrane region" description="Helical" evidence="8">
    <location>
        <begin position="206"/>
        <end position="224"/>
    </location>
</feature>
<keyword evidence="4 8" id="KW-0812">Transmembrane</keyword>
<evidence type="ECO:0000256" key="1">
    <source>
        <dbReference type="ARBA" id="ARBA00004651"/>
    </source>
</evidence>
<feature type="transmembrane region" description="Helical" evidence="8">
    <location>
        <begin position="57"/>
        <end position="79"/>
    </location>
</feature>
<keyword evidence="7 8" id="KW-0472">Membrane</keyword>
<comment type="caution">
    <text evidence="10">The sequence shown here is derived from an EMBL/GenBank/DDBJ whole genome shotgun (WGS) entry which is preliminary data.</text>
</comment>
<evidence type="ECO:0000256" key="4">
    <source>
        <dbReference type="ARBA" id="ARBA00022692"/>
    </source>
</evidence>
<name>A0A557QD96_9RHOO</name>
<dbReference type="Pfam" id="PF11984">
    <property type="entry name" value="DUF3485"/>
    <property type="match status" value="1"/>
</dbReference>
<dbReference type="GO" id="GO:0008233">
    <property type="term" value="F:peptidase activity"/>
    <property type="evidence" value="ECO:0007669"/>
    <property type="project" value="UniProtKB-KW"/>
</dbReference>
<proteinExistence type="predicted"/>
<keyword evidence="5 10" id="KW-0378">Hydrolase</keyword>
<keyword evidence="3" id="KW-0645">Protease</keyword>
<evidence type="ECO:0000313" key="10">
    <source>
        <dbReference type="EMBL" id="TVO50876.1"/>
    </source>
</evidence>
<evidence type="ECO:0000313" key="11">
    <source>
        <dbReference type="Proteomes" id="UP000319502"/>
    </source>
</evidence>
<keyword evidence="2" id="KW-1003">Cell membrane</keyword>
<comment type="subcellular location">
    <subcellularLocation>
        <location evidence="1">Cell membrane</location>
        <topology evidence="1">Multi-pass membrane protein</topology>
    </subcellularLocation>
</comment>
<dbReference type="GO" id="GO:0006508">
    <property type="term" value="P:proteolysis"/>
    <property type="evidence" value="ECO:0007669"/>
    <property type="project" value="UniProtKB-KW"/>
</dbReference>
<feature type="transmembrane region" description="Helical" evidence="8">
    <location>
        <begin position="313"/>
        <end position="333"/>
    </location>
</feature>
<sequence length="520" mass="58102">MFDRLTNSMTTDSMPIDVKENEPGERGMLAHNLGLLLILLLGWLLAFWPSFRDMAELWMRSGTFAHGMVVLPISAYLIWTRRGPLNAVAPQPAWSMLLPLVVAIVIWCAGVAFSIASVEHLAATAVLVLLVWLCVGHRFFRVIAFPMLFLFFMAPAGDFLVPTMMDYTAEFTVRALRLTGVPVFQEGHYFVVPNGRWSVVEACSGIRYLIASFMVGTLYAYLSYRSLIKRAMFIVVALLVPVIANWFRAYMIVLIGYLSNNELAVGVDHLIYGWVFFGVVIMVMFWIGNRWVDPDEVQQVHGWKGQTGTPRATVLLGVVVVVLLLAMTAWAGAMVRPTNSDLQLGMSPPALAEGWDVDPDTQVFRPDYHGFRGESGTVYRRDSDVVSLYVALYADQAPGHEMVAWSNQLRPERKTWRIVEEADDAMPVGQTNYARLIGPAGALNIWHWYRIGEHVEGNDYLATFRIALRRLSLGRDDGAHLVIAVPGDDKAEARKLAVAFLEENHGQIGHAIDAVFEAKD</sequence>
<evidence type="ECO:0000256" key="6">
    <source>
        <dbReference type="ARBA" id="ARBA00022989"/>
    </source>
</evidence>
<dbReference type="InterPro" id="IPR019127">
    <property type="entry name" value="Exosortase"/>
</dbReference>
<dbReference type="AlphaFoldDB" id="A0A557QD96"/>
<dbReference type="EMBL" id="VMNK01000023">
    <property type="protein sequence ID" value="TVO50876.1"/>
    <property type="molecule type" value="Genomic_DNA"/>
</dbReference>
<protein>
    <submittedName>
        <fullName evidence="10">Exosortase A</fullName>
        <ecNumber evidence="10">3.4.22.-</ecNumber>
    </submittedName>
</protein>
<dbReference type="InterPro" id="IPR014263">
    <property type="entry name" value="Methanolan_biosynth_EpsI"/>
</dbReference>
<feature type="transmembrane region" description="Helical" evidence="8">
    <location>
        <begin position="147"/>
        <end position="165"/>
    </location>
</feature>
<feature type="transmembrane region" description="Helical" evidence="8">
    <location>
        <begin position="29"/>
        <end position="51"/>
    </location>
</feature>
<keyword evidence="6 8" id="KW-1133">Transmembrane helix</keyword>
<organism evidence="10 11">
    <name type="scientific">Denitromonas halophila</name>
    <dbReference type="NCBI Taxonomy" id="1629404"/>
    <lineage>
        <taxon>Bacteria</taxon>
        <taxon>Pseudomonadati</taxon>
        <taxon>Pseudomonadota</taxon>
        <taxon>Betaproteobacteria</taxon>
        <taxon>Rhodocyclales</taxon>
        <taxon>Zoogloeaceae</taxon>
        <taxon>Denitromonas</taxon>
    </lineage>
</organism>
<evidence type="ECO:0000256" key="3">
    <source>
        <dbReference type="ARBA" id="ARBA00022670"/>
    </source>
</evidence>
<dbReference type="NCBIfam" id="TIGR02602">
    <property type="entry name" value="8TM_EpsH"/>
    <property type="match status" value="1"/>
</dbReference>
<evidence type="ECO:0000256" key="5">
    <source>
        <dbReference type="ARBA" id="ARBA00022801"/>
    </source>
</evidence>
<keyword evidence="11" id="KW-1185">Reference proteome</keyword>
<dbReference type="Pfam" id="PF09721">
    <property type="entry name" value="Exosortase_EpsH"/>
    <property type="match status" value="1"/>
</dbReference>
<feature type="transmembrane region" description="Helical" evidence="8">
    <location>
        <begin position="270"/>
        <end position="292"/>
    </location>
</feature>
<dbReference type="InterPro" id="IPR017540">
    <property type="entry name" value="Exosortase-1"/>
</dbReference>
<evidence type="ECO:0000256" key="8">
    <source>
        <dbReference type="SAM" id="Phobius"/>
    </source>
</evidence>
<dbReference type="InterPro" id="IPR013426">
    <property type="entry name" value="EpsH-like"/>
</dbReference>
<feature type="transmembrane region" description="Helical" evidence="8">
    <location>
        <begin position="231"/>
        <end position="258"/>
    </location>
</feature>
<dbReference type="NCBIfam" id="TIGR02914">
    <property type="entry name" value="EpsI_fam"/>
    <property type="match status" value="1"/>
</dbReference>
<dbReference type="InterPro" id="IPR026392">
    <property type="entry name" value="Exo/Archaeosortase_dom"/>
</dbReference>
<feature type="domain" description="Methanolan biosynthesis EpsI" evidence="9">
    <location>
        <begin position="320"/>
        <end position="507"/>
    </location>
</feature>
<feature type="transmembrane region" description="Helical" evidence="8">
    <location>
        <begin position="121"/>
        <end position="140"/>
    </location>
</feature>
<dbReference type="OrthoDB" id="9797363at2"/>
<dbReference type="Proteomes" id="UP000319502">
    <property type="component" value="Unassembled WGS sequence"/>
</dbReference>
<dbReference type="GO" id="GO:0005886">
    <property type="term" value="C:plasma membrane"/>
    <property type="evidence" value="ECO:0007669"/>
    <property type="project" value="UniProtKB-SubCell"/>
</dbReference>
<dbReference type="NCBIfam" id="TIGR03109">
    <property type="entry name" value="exosort_XrtA"/>
    <property type="match status" value="1"/>
</dbReference>
<dbReference type="EC" id="3.4.22.-" evidence="10"/>
<evidence type="ECO:0000256" key="2">
    <source>
        <dbReference type="ARBA" id="ARBA00022475"/>
    </source>
</evidence>
<accession>A0A557QD96</accession>
<evidence type="ECO:0000256" key="7">
    <source>
        <dbReference type="ARBA" id="ARBA00023136"/>
    </source>
</evidence>
<feature type="transmembrane region" description="Helical" evidence="8">
    <location>
        <begin position="91"/>
        <end position="115"/>
    </location>
</feature>